<dbReference type="PANTHER" id="PTHR22836:SF0">
    <property type="entry name" value="PRE-MRNA 3' END PROCESSING PROTEIN WDR33"/>
    <property type="match status" value="1"/>
</dbReference>
<dbReference type="GO" id="GO:0005847">
    <property type="term" value="C:mRNA cleavage and polyadenylation specificity factor complex"/>
    <property type="evidence" value="ECO:0007669"/>
    <property type="project" value="TreeGrafter"/>
</dbReference>
<dbReference type="PRINTS" id="PR00320">
    <property type="entry name" value="GPROTEINBRPT"/>
</dbReference>
<feature type="repeat" description="WD" evidence="3">
    <location>
        <begin position="218"/>
        <end position="250"/>
    </location>
</feature>
<feature type="repeat" description="WD" evidence="3">
    <location>
        <begin position="260"/>
        <end position="298"/>
    </location>
</feature>
<protein>
    <submittedName>
        <fullName evidence="5">Flowering time control protein FY-like isoform X1</fullName>
    </submittedName>
</protein>
<evidence type="ECO:0000313" key="5">
    <source>
        <dbReference type="EMBL" id="KAF7824714.1"/>
    </source>
</evidence>
<dbReference type="CDD" id="cd00200">
    <property type="entry name" value="WD40"/>
    <property type="match status" value="1"/>
</dbReference>
<organism evidence="5 6">
    <name type="scientific">Senna tora</name>
    <dbReference type="NCBI Taxonomy" id="362788"/>
    <lineage>
        <taxon>Eukaryota</taxon>
        <taxon>Viridiplantae</taxon>
        <taxon>Streptophyta</taxon>
        <taxon>Embryophyta</taxon>
        <taxon>Tracheophyta</taxon>
        <taxon>Spermatophyta</taxon>
        <taxon>Magnoliopsida</taxon>
        <taxon>eudicotyledons</taxon>
        <taxon>Gunneridae</taxon>
        <taxon>Pentapetalae</taxon>
        <taxon>rosids</taxon>
        <taxon>fabids</taxon>
        <taxon>Fabales</taxon>
        <taxon>Fabaceae</taxon>
        <taxon>Caesalpinioideae</taxon>
        <taxon>Cassia clade</taxon>
        <taxon>Senna</taxon>
    </lineage>
</organism>
<keyword evidence="6" id="KW-1185">Reference proteome</keyword>
<evidence type="ECO:0000256" key="1">
    <source>
        <dbReference type="ARBA" id="ARBA00022574"/>
    </source>
</evidence>
<evidence type="ECO:0000256" key="2">
    <source>
        <dbReference type="ARBA" id="ARBA00022737"/>
    </source>
</evidence>
<dbReference type="OrthoDB" id="16717at2759"/>
<feature type="repeat" description="WD" evidence="3">
    <location>
        <begin position="341"/>
        <end position="382"/>
    </location>
</feature>
<keyword evidence="2" id="KW-0677">Repeat</keyword>
<reference evidence="5" key="1">
    <citation type="submission" date="2020-09" db="EMBL/GenBank/DDBJ databases">
        <title>Genome-Enabled Discovery of Anthraquinone Biosynthesis in Senna tora.</title>
        <authorList>
            <person name="Kang S.-H."/>
            <person name="Pandey R.P."/>
            <person name="Lee C.-M."/>
            <person name="Sim J.-S."/>
            <person name="Jeong J.-T."/>
            <person name="Choi B.-S."/>
            <person name="Jung M."/>
            <person name="Ginzburg D."/>
            <person name="Zhao K."/>
            <person name="Won S.Y."/>
            <person name="Oh T.-J."/>
            <person name="Yu Y."/>
            <person name="Kim N.-H."/>
            <person name="Lee O.R."/>
            <person name="Lee T.-H."/>
            <person name="Bashyal P."/>
            <person name="Kim T.-S."/>
            <person name="Lee W.-H."/>
            <person name="Kawkins C."/>
            <person name="Kim C.-K."/>
            <person name="Kim J.S."/>
            <person name="Ahn B.O."/>
            <person name="Rhee S.Y."/>
            <person name="Sohng J.K."/>
        </authorList>
    </citation>
    <scope>NUCLEOTIDE SEQUENCE</scope>
    <source>
        <tissue evidence="5">Leaf</tissue>
    </source>
</reference>
<evidence type="ECO:0000313" key="6">
    <source>
        <dbReference type="Proteomes" id="UP000634136"/>
    </source>
</evidence>
<feature type="repeat" description="WD" evidence="3">
    <location>
        <begin position="176"/>
        <end position="208"/>
    </location>
</feature>
<proteinExistence type="predicted"/>
<gene>
    <name evidence="5" type="ORF">G2W53_022858</name>
</gene>
<evidence type="ECO:0000256" key="3">
    <source>
        <dbReference type="PROSITE-ProRule" id="PRU00221"/>
    </source>
</evidence>
<dbReference type="Gene3D" id="2.130.10.10">
    <property type="entry name" value="YVTN repeat-like/Quinoprotein amine dehydrogenase"/>
    <property type="match status" value="2"/>
</dbReference>
<dbReference type="InterPro" id="IPR020472">
    <property type="entry name" value="WD40_PAC1"/>
</dbReference>
<dbReference type="PROSITE" id="PS50294">
    <property type="entry name" value="WD_REPEATS_REGION"/>
    <property type="match status" value="3"/>
</dbReference>
<dbReference type="SUPFAM" id="SSF50978">
    <property type="entry name" value="WD40 repeat-like"/>
    <property type="match status" value="1"/>
</dbReference>
<feature type="repeat" description="WD" evidence="3">
    <location>
        <begin position="299"/>
        <end position="340"/>
    </location>
</feature>
<feature type="compositionally biased region" description="Polar residues" evidence="4">
    <location>
        <begin position="1"/>
        <end position="12"/>
    </location>
</feature>
<dbReference type="FunFam" id="2.130.10.10:FF:000409">
    <property type="entry name" value="Flowering time control protein FY"/>
    <property type="match status" value="1"/>
</dbReference>
<dbReference type="PROSITE" id="PS00678">
    <property type="entry name" value="WD_REPEATS_1"/>
    <property type="match status" value="1"/>
</dbReference>
<dbReference type="Proteomes" id="UP000634136">
    <property type="component" value="Unassembled WGS sequence"/>
</dbReference>
<sequence>MIRHPSASSTNIGPEFHHPPAGGPPPHYEDLVSQLVRYLMEYTCTNKYEGWDVRGNFLWGRRPKAKLDGMVNLSHFGALRVHVSCFSSRIFSGLGKLIGHGDSYGAKRMRKLTQRRAVDYTSTVVRYMQIRMWQRDSKDRTVLQATPAAAIDMLPTVAYSDNPSTSFAAKFVHTSLNKNRCSINQVLWTPTGRRLITGSQSGEFTLWNGQSFNFEMILQAHDQAIRSMVWSHNDNWMVSGDDGGAIKYWQNNMNNVKANKSAHKESVRALRTDLKFCSCSDDTTVKVWDFARCQEERSLSGHGWDVKSVDWHPTKSLLVSGGKDNLVKLWDAKRGKELCSFHGHKNTVLCVKWNQNGNWVLTASKDQIIKLYDIRAMKELESFRGHRKDVTRQMRLYSKLGSINILTAVNLPPHGTGHVTFLVGHGKWVKYASDSYVLPLATLLALAWHPFHEEYFVSGSYDGSIFHWLVG</sequence>
<dbReference type="InterPro" id="IPR036322">
    <property type="entry name" value="WD40_repeat_dom_sf"/>
</dbReference>
<name>A0A834TV20_9FABA</name>
<dbReference type="PROSITE" id="PS50082">
    <property type="entry name" value="WD_REPEATS_2"/>
    <property type="match status" value="5"/>
</dbReference>
<keyword evidence="1 3" id="KW-0853">WD repeat</keyword>
<dbReference type="Pfam" id="PF00400">
    <property type="entry name" value="WD40"/>
    <property type="match status" value="6"/>
</dbReference>
<accession>A0A834TV20</accession>
<dbReference type="GO" id="GO:0031124">
    <property type="term" value="P:mRNA 3'-end processing"/>
    <property type="evidence" value="ECO:0007669"/>
    <property type="project" value="InterPro"/>
</dbReference>
<evidence type="ECO:0000256" key="4">
    <source>
        <dbReference type="SAM" id="MobiDB-lite"/>
    </source>
</evidence>
<dbReference type="EMBL" id="JAAIUW010000007">
    <property type="protein sequence ID" value="KAF7824714.1"/>
    <property type="molecule type" value="Genomic_DNA"/>
</dbReference>
<dbReference type="AlphaFoldDB" id="A0A834TV20"/>
<feature type="region of interest" description="Disordered" evidence="4">
    <location>
        <begin position="1"/>
        <end position="24"/>
    </location>
</feature>
<dbReference type="InterPro" id="IPR045245">
    <property type="entry name" value="Pfs2-like"/>
</dbReference>
<dbReference type="InterPro" id="IPR019775">
    <property type="entry name" value="WD40_repeat_CS"/>
</dbReference>
<dbReference type="InterPro" id="IPR001680">
    <property type="entry name" value="WD40_rpt"/>
</dbReference>
<dbReference type="PANTHER" id="PTHR22836">
    <property type="entry name" value="WD40 REPEAT PROTEIN"/>
    <property type="match status" value="1"/>
</dbReference>
<comment type="caution">
    <text evidence="5">The sequence shown here is derived from an EMBL/GenBank/DDBJ whole genome shotgun (WGS) entry which is preliminary data.</text>
</comment>
<dbReference type="SMART" id="SM00320">
    <property type="entry name" value="WD40"/>
    <property type="match status" value="6"/>
</dbReference>
<dbReference type="InterPro" id="IPR015943">
    <property type="entry name" value="WD40/YVTN_repeat-like_dom_sf"/>
</dbReference>